<evidence type="ECO:0000313" key="3">
    <source>
        <dbReference type="Proteomes" id="UP000281521"/>
    </source>
</evidence>
<dbReference type="AlphaFoldDB" id="A0A3P5DUV1"/>
<reference evidence="2 3" key="1">
    <citation type="submission" date="2018-10" db="EMBL/GenBank/DDBJ databases">
        <authorList>
            <person name="Noll B N."/>
        </authorList>
    </citation>
    <scope>NUCLEOTIDE SEQUENCE [LARGE SCALE GENOMIC DNA]</scope>
    <source>
        <strain evidence="2">Ecoli022</strain>
    </source>
</reference>
<proteinExistence type="predicted"/>
<feature type="region of interest" description="Disordered" evidence="1">
    <location>
        <begin position="1"/>
        <end position="30"/>
    </location>
</feature>
<protein>
    <submittedName>
        <fullName evidence="2">Uncharacterized protein</fullName>
    </submittedName>
</protein>
<gene>
    <name evidence="2" type="ORF">BANRA_03501</name>
</gene>
<dbReference type="Proteomes" id="UP000281521">
    <property type="component" value="Unassembled WGS sequence"/>
</dbReference>
<dbReference type="EMBL" id="UWXJ01000001">
    <property type="protein sequence ID" value="VCY84813.1"/>
    <property type="molecule type" value="Genomic_DNA"/>
</dbReference>
<evidence type="ECO:0000313" key="2">
    <source>
        <dbReference type="EMBL" id="VCY84813.1"/>
    </source>
</evidence>
<sequence length="144" mass="16841">MMTTNENAKLAFFRAAPPRGRPPHREDPPKKGDCHYCLCSMSDKTARRRFYIKRFVSATNHHNLAAIPFICRADLLRNHPRPDAHFTVQNRHNIAGQPCYPERRNRCSAYRYPWCWLLLCWLSVPASVQHHQVSSPPPLKRECH</sequence>
<name>A0A3P5DUV1_ECOLX</name>
<organism evidence="2 3">
    <name type="scientific">Escherichia coli</name>
    <dbReference type="NCBI Taxonomy" id="562"/>
    <lineage>
        <taxon>Bacteria</taxon>
        <taxon>Pseudomonadati</taxon>
        <taxon>Pseudomonadota</taxon>
        <taxon>Gammaproteobacteria</taxon>
        <taxon>Enterobacterales</taxon>
        <taxon>Enterobacteriaceae</taxon>
        <taxon>Escherichia</taxon>
    </lineage>
</organism>
<accession>A0A3P5DUV1</accession>
<evidence type="ECO:0000256" key="1">
    <source>
        <dbReference type="SAM" id="MobiDB-lite"/>
    </source>
</evidence>